<evidence type="ECO:0000313" key="1">
    <source>
        <dbReference type="EMBL" id="RAM03236.1"/>
    </source>
</evidence>
<dbReference type="Proteomes" id="UP000248798">
    <property type="component" value="Unassembled WGS sequence"/>
</dbReference>
<organism evidence="1 2">
    <name type="scientific">Desulfobacter hydrogenophilus</name>
    <dbReference type="NCBI Taxonomy" id="2291"/>
    <lineage>
        <taxon>Bacteria</taxon>
        <taxon>Pseudomonadati</taxon>
        <taxon>Thermodesulfobacteriota</taxon>
        <taxon>Desulfobacteria</taxon>
        <taxon>Desulfobacterales</taxon>
        <taxon>Desulfobacteraceae</taxon>
        <taxon>Desulfobacter</taxon>
    </lineage>
</organism>
<evidence type="ECO:0000313" key="2">
    <source>
        <dbReference type="Proteomes" id="UP000248798"/>
    </source>
</evidence>
<comment type="caution">
    <text evidence="1">The sequence shown here is derived from an EMBL/GenBank/DDBJ whole genome shotgun (WGS) entry which is preliminary data.</text>
</comment>
<dbReference type="EMBL" id="QLNI01000006">
    <property type="protein sequence ID" value="RAM03236.1"/>
    <property type="molecule type" value="Genomic_DNA"/>
</dbReference>
<name>A0A328FGD1_9BACT</name>
<sequence length="59" mass="7223">MNSFVLMIIIYLNSYHRSFYLRRNKYFAKKILFQEASAFTFMILPARDHKNLKKQFSKI</sequence>
<protein>
    <submittedName>
        <fullName evidence="1">Uncharacterized protein</fullName>
    </submittedName>
</protein>
<reference evidence="1 2" key="1">
    <citation type="submission" date="2018-06" db="EMBL/GenBank/DDBJ databases">
        <title>Complete Genome Sequence of Desulfobacter hydrogenophilus (DSM3380).</title>
        <authorList>
            <person name="Marietou A."/>
            <person name="Schreiber L."/>
            <person name="Marshall I."/>
            <person name="Jorgensen B."/>
        </authorList>
    </citation>
    <scope>NUCLEOTIDE SEQUENCE [LARGE SCALE GENOMIC DNA]</scope>
    <source>
        <strain evidence="1 2">DSM 3380</strain>
    </source>
</reference>
<gene>
    <name evidence="1" type="ORF">DO021_03915</name>
</gene>
<dbReference type="AlphaFoldDB" id="A0A328FGD1"/>
<accession>A0A328FGD1</accession>
<proteinExistence type="predicted"/>